<organism evidence="2 3">
    <name type="scientific">Microctonus aethiopoides</name>
    <dbReference type="NCBI Taxonomy" id="144406"/>
    <lineage>
        <taxon>Eukaryota</taxon>
        <taxon>Metazoa</taxon>
        <taxon>Ecdysozoa</taxon>
        <taxon>Arthropoda</taxon>
        <taxon>Hexapoda</taxon>
        <taxon>Insecta</taxon>
        <taxon>Pterygota</taxon>
        <taxon>Neoptera</taxon>
        <taxon>Endopterygota</taxon>
        <taxon>Hymenoptera</taxon>
        <taxon>Apocrita</taxon>
        <taxon>Ichneumonoidea</taxon>
        <taxon>Braconidae</taxon>
        <taxon>Euphorinae</taxon>
        <taxon>Microctonus</taxon>
    </lineage>
</organism>
<feature type="compositionally biased region" description="Basic and acidic residues" evidence="1">
    <location>
        <begin position="181"/>
        <end position="195"/>
    </location>
</feature>
<dbReference type="Proteomes" id="UP001168990">
    <property type="component" value="Unassembled WGS sequence"/>
</dbReference>
<accession>A0AA39F9C4</accession>
<feature type="compositionally biased region" description="Basic residues" evidence="1">
    <location>
        <begin position="196"/>
        <end position="222"/>
    </location>
</feature>
<proteinExistence type="predicted"/>
<dbReference type="AlphaFoldDB" id="A0AA39F9C4"/>
<keyword evidence="3" id="KW-1185">Reference proteome</keyword>
<gene>
    <name evidence="2" type="ORF">PV328_003866</name>
</gene>
<reference evidence="2" key="1">
    <citation type="journal article" date="2023" name="bioRxiv">
        <title>Scaffold-level genome assemblies of two parasitoid biocontrol wasps reveal the parthenogenesis mechanism and an associated novel virus.</title>
        <authorList>
            <person name="Inwood S."/>
            <person name="Skelly J."/>
            <person name="Guhlin J."/>
            <person name="Harrop T."/>
            <person name="Goldson S."/>
            <person name="Dearden P."/>
        </authorList>
    </citation>
    <scope>NUCLEOTIDE SEQUENCE</scope>
    <source>
        <strain evidence="2">Irish</strain>
        <tissue evidence="2">Whole body</tissue>
    </source>
</reference>
<evidence type="ECO:0000256" key="1">
    <source>
        <dbReference type="SAM" id="MobiDB-lite"/>
    </source>
</evidence>
<comment type="caution">
    <text evidence="2">The sequence shown here is derived from an EMBL/GenBank/DDBJ whole genome shotgun (WGS) entry which is preliminary data.</text>
</comment>
<reference evidence="2" key="2">
    <citation type="submission" date="2023-03" db="EMBL/GenBank/DDBJ databases">
        <authorList>
            <person name="Inwood S.N."/>
            <person name="Skelly J.G."/>
            <person name="Guhlin J."/>
            <person name="Harrop T.W.R."/>
            <person name="Goldson S.G."/>
            <person name="Dearden P.K."/>
        </authorList>
    </citation>
    <scope>NUCLEOTIDE SEQUENCE</scope>
    <source>
        <strain evidence="2">Irish</strain>
        <tissue evidence="2">Whole body</tissue>
    </source>
</reference>
<evidence type="ECO:0000313" key="2">
    <source>
        <dbReference type="EMBL" id="KAK0165347.1"/>
    </source>
</evidence>
<evidence type="ECO:0000313" key="3">
    <source>
        <dbReference type="Proteomes" id="UP001168990"/>
    </source>
</evidence>
<dbReference type="EMBL" id="JAQQBS010001422">
    <property type="protein sequence ID" value="KAK0165347.1"/>
    <property type="molecule type" value="Genomic_DNA"/>
</dbReference>
<feature type="region of interest" description="Disordered" evidence="1">
    <location>
        <begin position="181"/>
        <end position="222"/>
    </location>
</feature>
<sequence length="222" mass="26113">MSCKCFELGRNTNEKIQKEAKISSEIEESGQPYKSIEAIINNNRMILRIQKLAVQLQPSEESQSTKYDGLEESIEKKSKAKLTYYQQSNNESSLPIPHDIPIIYSSQKSRDERANIIEKPIENPNIFLLKIRKRSETWDKKKENIDLEFRTPRPWPKPIPKKPRIIEETLLEVKQSEIIIEEKKEDPAPSETMKKNEKKKKDIKKKNIKKKKKGKKKKKKKK</sequence>
<name>A0AA39F9C4_9HYME</name>
<protein>
    <submittedName>
        <fullName evidence="2">Uncharacterized protein</fullName>
    </submittedName>
</protein>